<feature type="compositionally biased region" description="Polar residues" evidence="2">
    <location>
        <begin position="266"/>
        <end position="279"/>
    </location>
</feature>
<accession>A0A8H4RKU8</accession>
<feature type="region of interest" description="Disordered" evidence="2">
    <location>
        <begin position="411"/>
        <end position="447"/>
    </location>
</feature>
<feature type="compositionally biased region" description="Polar residues" evidence="2">
    <location>
        <begin position="223"/>
        <end position="258"/>
    </location>
</feature>
<feature type="domain" description="USP" evidence="4">
    <location>
        <begin position="791"/>
        <end position="1161"/>
    </location>
</feature>
<dbReference type="OrthoDB" id="292964at2759"/>
<dbReference type="Gene3D" id="3.40.250.10">
    <property type="entry name" value="Rhodanese-like domain"/>
    <property type="match status" value="1"/>
</dbReference>
<dbReference type="GO" id="GO:0016579">
    <property type="term" value="P:protein deubiquitination"/>
    <property type="evidence" value="ECO:0007669"/>
    <property type="project" value="InterPro"/>
</dbReference>
<dbReference type="AlphaFoldDB" id="A0A8H4RKU8"/>
<feature type="compositionally biased region" description="Polar residues" evidence="2">
    <location>
        <begin position="411"/>
        <end position="425"/>
    </location>
</feature>
<dbReference type="PANTHER" id="PTHR21646">
    <property type="entry name" value="UBIQUITIN CARBOXYL-TERMINAL HYDROLASE"/>
    <property type="match status" value="1"/>
</dbReference>
<comment type="similarity">
    <text evidence="1">Belongs to the peptidase C19 family.</text>
</comment>
<evidence type="ECO:0000313" key="5">
    <source>
        <dbReference type="EMBL" id="KAF4630903.1"/>
    </source>
</evidence>
<dbReference type="InterPro" id="IPR050185">
    <property type="entry name" value="Ub_carboxyl-term_hydrolase"/>
</dbReference>
<dbReference type="PROSITE" id="PS50206">
    <property type="entry name" value="RHODANESE_3"/>
    <property type="match status" value="1"/>
</dbReference>
<dbReference type="InterPro" id="IPR001763">
    <property type="entry name" value="Rhodanese-like_dom"/>
</dbReference>
<dbReference type="EMBL" id="JAAMPI010000498">
    <property type="protein sequence ID" value="KAF4630903.1"/>
    <property type="molecule type" value="Genomic_DNA"/>
</dbReference>
<evidence type="ECO:0000256" key="1">
    <source>
        <dbReference type="ARBA" id="ARBA00009085"/>
    </source>
</evidence>
<reference evidence="5 6" key="1">
    <citation type="submission" date="2020-03" db="EMBL/GenBank/DDBJ databases">
        <title>Draft Genome Sequence of Cudoniella acicularis.</title>
        <authorList>
            <person name="Buettner E."/>
            <person name="Kellner H."/>
        </authorList>
    </citation>
    <scope>NUCLEOTIDE SEQUENCE [LARGE SCALE GENOMIC DNA]</scope>
    <source>
        <strain evidence="5 6">DSM 108380</strain>
    </source>
</reference>
<dbReference type="Pfam" id="PF00443">
    <property type="entry name" value="UCH"/>
    <property type="match status" value="1"/>
</dbReference>
<sequence>MDDGEQAESLGTGRKYGSPRESHPCNIFKRSIVTSVTSSIRAFLPPAIPLSPITSKCSCDPIAERRYESCIAGWPSPYASSSVNGGGPVSKENMSGIIGSIKGVNRIFPHLDDLVSVQPDVDINSPIRTVLGIGERSSKSAETQLDFHRPDIAMQEYIKASIIAIDVIPRHKDYVLVQSDRGELHRQYMGLTKRINAQHKKFEDVKALIKENNTRSGVKPASAAQTIDDNMKTPQTNGHSRGQSTHMPGVDGNSTNGVQDDLRGDSPSNTTNHVGTSSKPPTPRQKPVIQPKPEALHGKALQPQGNGPQADLMARFARLRSPEPKTAVQDPRIRTQPISIPEASESTTGSPISSENNYATISRPTGPREIPSVPQTAPQQTKLELDVQIPQMPRAPDAIYTPTRNAETAATANLPSSFQRPSSFLPNGRKSSAPPISSVGPTPVPMEPAQDYFSTMYAVKDQSPAQTKKSQPVFIPESVYISAEDVLKYTRLGSQVVKIMLVDLRSRDEFDSGHIMSQSIICVEPIALRRGISGEELEEGMVLAPDHEQALFERRAEYDMVIFYDQSSTLVNPFNSGVGDPRGCLHDFAAAVYDFGYEKRLKRRPMLLVGGLDAWVDLLGQNSLKVTSNSEITTKPAKPVRHLGRVPIARDARKAALARSKVESRLLTKEEENRWDQTLREDQIIGRPADADSSTPDELFYAKTTDDFFRRYPDISTMQESMVSSTRPRSLGSYADELPNTIPRPPARPPPALPRQRSSGITERGPPVVYSAAHSVNNQAITKTPRIPGLTGLNNPKNLCYLNTVLQSISATVFLRELLINHQYPPREQIPAKDDETSDPPQLMVRNLGSVMKHLWSGYYDWISPRTFQEYVQALHLRMGRGGISRAEAFGSFDRQHDASEFAHFLTTIMGDELNPRRNISLRVFNDEQHSDLAKMPVMRAATLDWQRITEAENSPFTHYMSMQSAFVRKCTHCTWKSNQFDTFTRIHLPMVNQQKKITLIQLLQANFGEKVLEKLEGFNCPNKECKIEGGCTEGRYFTRLSEYVAIDLKRFTNDLQKIKTLVTFPENNLDLTEFFYPHSEGAQSQDEYKPPFLYQCYGVMQHAGGSIKGGHFWALTKHLDKPSIPDGPGSWHSYNDTIVTKRDFQETQRSETYSILLRRQKGRI</sequence>
<dbReference type="InterPro" id="IPR036873">
    <property type="entry name" value="Rhodanese-like_dom_sf"/>
</dbReference>
<evidence type="ECO:0000259" key="4">
    <source>
        <dbReference type="PROSITE" id="PS50235"/>
    </source>
</evidence>
<dbReference type="SUPFAM" id="SSF52821">
    <property type="entry name" value="Rhodanese/Cell cycle control phosphatase"/>
    <property type="match status" value="1"/>
</dbReference>
<feature type="compositionally biased region" description="Polar residues" evidence="2">
    <location>
        <begin position="719"/>
        <end position="728"/>
    </location>
</feature>
<gene>
    <name evidence="5" type="ORF">G7Y89_g7240</name>
</gene>
<dbReference type="InterPro" id="IPR001394">
    <property type="entry name" value="Peptidase_C19_UCH"/>
</dbReference>
<protein>
    <recommendedName>
        <fullName evidence="7">USP domain-containing protein</fullName>
    </recommendedName>
</protein>
<dbReference type="SMART" id="SM00450">
    <property type="entry name" value="RHOD"/>
    <property type="match status" value="1"/>
</dbReference>
<proteinExistence type="inferred from homology"/>
<feature type="region of interest" description="Disordered" evidence="2">
    <location>
        <begin position="213"/>
        <end position="290"/>
    </location>
</feature>
<dbReference type="PANTHER" id="PTHR21646:SF23">
    <property type="entry name" value="UBIQUITIN CARBOXYL-TERMINAL HYDROLASE USP2"/>
    <property type="match status" value="1"/>
</dbReference>
<feature type="region of interest" description="Disordered" evidence="2">
    <location>
        <begin position="322"/>
        <end position="380"/>
    </location>
</feature>
<feature type="region of interest" description="Disordered" evidence="2">
    <location>
        <begin position="1"/>
        <end position="22"/>
    </location>
</feature>
<dbReference type="InterPro" id="IPR028889">
    <property type="entry name" value="USP"/>
</dbReference>
<evidence type="ECO:0000256" key="2">
    <source>
        <dbReference type="SAM" id="MobiDB-lite"/>
    </source>
</evidence>
<organism evidence="5 6">
    <name type="scientific">Cudoniella acicularis</name>
    <dbReference type="NCBI Taxonomy" id="354080"/>
    <lineage>
        <taxon>Eukaryota</taxon>
        <taxon>Fungi</taxon>
        <taxon>Dikarya</taxon>
        <taxon>Ascomycota</taxon>
        <taxon>Pezizomycotina</taxon>
        <taxon>Leotiomycetes</taxon>
        <taxon>Helotiales</taxon>
        <taxon>Tricladiaceae</taxon>
        <taxon>Cudoniella</taxon>
    </lineage>
</organism>
<dbReference type="SUPFAM" id="SSF54001">
    <property type="entry name" value="Cysteine proteinases"/>
    <property type="match status" value="1"/>
</dbReference>
<feature type="compositionally biased region" description="Pro residues" evidence="2">
    <location>
        <begin position="742"/>
        <end position="753"/>
    </location>
</feature>
<dbReference type="GO" id="GO:0004843">
    <property type="term" value="F:cysteine-type deubiquitinase activity"/>
    <property type="evidence" value="ECO:0007669"/>
    <property type="project" value="InterPro"/>
</dbReference>
<evidence type="ECO:0000259" key="3">
    <source>
        <dbReference type="PROSITE" id="PS50206"/>
    </source>
</evidence>
<dbReference type="Proteomes" id="UP000566819">
    <property type="component" value="Unassembled WGS sequence"/>
</dbReference>
<feature type="compositionally biased region" description="Polar residues" evidence="2">
    <location>
        <begin position="344"/>
        <end position="363"/>
    </location>
</feature>
<dbReference type="Gene3D" id="3.90.70.10">
    <property type="entry name" value="Cysteine proteinases"/>
    <property type="match status" value="1"/>
</dbReference>
<comment type="caution">
    <text evidence="5">The sequence shown here is derived from an EMBL/GenBank/DDBJ whole genome shotgun (WGS) entry which is preliminary data.</text>
</comment>
<evidence type="ECO:0000313" key="6">
    <source>
        <dbReference type="Proteomes" id="UP000566819"/>
    </source>
</evidence>
<dbReference type="PROSITE" id="PS50235">
    <property type="entry name" value="USP_3"/>
    <property type="match status" value="1"/>
</dbReference>
<feature type="domain" description="Rhodanese" evidence="3">
    <location>
        <begin position="495"/>
        <end position="624"/>
    </location>
</feature>
<dbReference type="CDD" id="cd02257">
    <property type="entry name" value="Peptidase_C19"/>
    <property type="match status" value="1"/>
</dbReference>
<dbReference type="InterPro" id="IPR038765">
    <property type="entry name" value="Papain-like_cys_pep_sf"/>
</dbReference>
<keyword evidence="6" id="KW-1185">Reference proteome</keyword>
<evidence type="ECO:0008006" key="7">
    <source>
        <dbReference type="Google" id="ProtNLM"/>
    </source>
</evidence>
<feature type="region of interest" description="Disordered" evidence="2">
    <location>
        <begin position="719"/>
        <end position="766"/>
    </location>
</feature>
<name>A0A8H4RKU8_9HELO</name>